<evidence type="ECO:0008006" key="4">
    <source>
        <dbReference type="Google" id="ProtNLM"/>
    </source>
</evidence>
<dbReference type="Proteomes" id="UP000887043">
    <property type="component" value="Unassembled WGS sequence"/>
</dbReference>
<organism evidence="2 3">
    <name type="scientific">Segatella bryantii</name>
    <name type="common">Prevotella bryantii</name>
    <dbReference type="NCBI Taxonomy" id="77095"/>
    <lineage>
        <taxon>Bacteria</taxon>
        <taxon>Pseudomonadati</taxon>
        <taxon>Bacteroidota</taxon>
        <taxon>Bacteroidia</taxon>
        <taxon>Bacteroidales</taxon>
        <taxon>Prevotellaceae</taxon>
        <taxon>Segatella</taxon>
    </lineage>
</organism>
<dbReference type="EMBL" id="BPTR01000001">
    <property type="protein sequence ID" value="GJG28896.1"/>
    <property type="molecule type" value="Genomic_DNA"/>
</dbReference>
<comment type="caution">
    <text evidence="2">The sequence shown here is derived from an EMBL/GenBank/DDBJ whole genome shotgun (WGS) entry which is preliminary data.</text>
</comment>
<dbReference type="RefSeq" id="WP_223918737.1">
    <property type="nucleotide sequence ID" value="NZ_BPTR01000001.1"/>
</dbReference>
<accession>A0AA37I4C3</accession>
<name>A0AA37I4C3_SEGBR</name>
<feature type="transmembrane region" description="Helical" evidence="1">
    <location>
        <begin position="17"/>
        <end position="38"/>
    </location>
</feature>
<sequence>MKILSIVTVGGRHIKWLGLYMIFMLSIQSCDVGFILPLDNNKFSYDISLSEDSMVKVSSMYFNGWHYLLFDLKGEYVMNPDSLKLEFCDKNIIVGKLLPCSETNTYKKNNTHVKNRLITVQLRYERKDKEQGLDESLVLFVLPSNFLMRNDKRVLTDSLRIVLRRPKRK</sequence>
<evidence type="ECO:0000313" key="2">
    <source>
        <dbReference type="EMBL" id="GJG28896.1"/>
    </source>
</evidence>
<dbReference type="PROSITE" id="PS51257">
    <property type="entry name" value="PROKAR_LIPOPROTEIN"/>
    <property type="match status" value="1"/>
</dbReference>
<protein>
    <recommendedName>
        <fullName evidence="4">Lipoprotein</fullName>
    </recommendedName>
</protein>
<proteinExistence type="predicted"/>
<evidence type="ECO:0000313" key="3">
    <source>
        <dbReference type="Proteomes" id="UP000887043"/>
    </source>
</evidence>
<dbReference type="AlphaFoldDB" id="A0AA37I4C3"/>
<gene>
    <name evidence="2" type="ORF">PRRU23_25960</name>
</gene>
<keyword evidence="1" id="KW-0472">Membrane</keyword>
<evidence type="ECO:0000256" key="1">
    <source>
        <dbReference type="SAM" id="Phobius"/>
    </source>
</evidence>
<reference evidence="2" key="1">
    <citation type="submission" date="2021-08" db="EMBL/GenBank/DDBJ databases">
        <title>Prevotella lacticifex sp. nov., isolated from rumen of cow.</title>
        <authorList>
            <person name="Shinkai T."/>
            <person name="Ikeyama N."/>
            <person name="Kumagai M."/>
            <person name="Ohmori H."/>
            <person name="Sakamoto M."/>
            <person name="Ohkuma M."/>
            <person name="Mitsumori M."/>
        </authorList>
    </citation>
    <scope>NUCLEOTIDE SEQUENCE</scope>
    <source>
        <strain evidence="2">DSM 11371</strain>
    </source>
</reference>
<keyword evidence="1" id="KW-0812">Transmembrane</keyword>
<keyword evidence="1" id="KW-1133">Transmembrane helix</keyword>